<reference evidence="4" key="1">
    <citation type="submission" date="2010-05" db="EMBL/GenBank/DDBJ databases">
        <title>The Genome Sequence of Magnaporthe poae strain ATCC 64411.</title>
        <authorList>
            <consortium name="The Broad Institute Genome Sequencing Platform"/>
            <consortium name="Broad Institute Genome Sequencing Center for Infectious Disease"/>
            <person name="Ma L.-J."/>
            <person name="Dead R."/>
            <person name="Young S."/>
            <person name="Zeng Q."/>
            <person name="Koehrsen M."/>
            <person name="Alvarado L."/>
            <person name="Berlin A."/>
            <person name="Chapman S.B."/>
            <person name="Chen Z."/>
            <person name="Freedman E."/>
            <person name="Gellesch M."/>
            <person name="Goldberg J."/>
            <person name="Griggs A."/>
            <person name="Gujja S."/>
            <person name="Heilman E.R."/>
            <person name="Heiman D."/>
            <person name="Hepburn T."/>
            <person name="Howarth C."/>
            <person name="Jen D."/>
            <person name="Larson L."/>
            <person name="Mehta T."/>
            <person name="Neiman D."/>
            <person name="Pearson M."/>
            <person name="Roberts A."/>
            <person name="Saif S."/>
            <person name="Shea T."/>
            <person name="Shenoy N."/>
            <person name="Sisk P."/>
            <person name="Stolte C."/>
            <person name="Sykes S."/>
            <person name="Walk T."/>
            <person name="White J."/>
            <person name="Yandava C."/>
            <person name="Haas B."/>
            <person name="Nusbaum C."/>
            <person name="Birren B."/>
        </authorList>
    </citation>
    <scope>NUCLEOTIDE SEQUENCE</scope>
    <source>
        <strain evidence="4">ATCC 64411</strain>
    </source>
</reference>
<dbReference type="CDD" id="cd10567">
    <property type="entry name" value="SWIB-MDM2_like"/>
    <property type="match status" value="1"/>
</dbReference>
<dbReference type="PROSITE" id="PS51925">
    <property type="entry name" value="SWIB_MDM2"/>
    <property type="match status" value="1"/>
</dbReference>
<evidence type="ECO:0000256" key="1">
    <source>
        <dbReference type="SAM" id="MobiDB-lite"/>
    </source>
</evidence>
<name>A0A0C4EBN9_MAGP6</name>
<dbReference type="EMBL" id="GL876977">
    <property type="protein sequence ID" value="KLU91573.1"/>
    <property type="molecule type" value="Genomic_DNA"/>
</dbReference>
<feature type="compositionally biased region" description="Basic residues" evidence="1">
    <location>
        <begin position="165"/>
        <end position="177"/>
    </location>
</feature>
<dbReference type="Gene3D" id="1.10.245.10">
    <property type="entry name" value="SWIB/MDM2 domain"/>
    <property type="match status" value="1"/>
</dbReference>
<dbReference type="Pfam" id="PF02201">
    <property type="entry name" value="SWIB"/>
    <property type="match status" value="1"/>
</dbReference>
<dbReference type="Proteomes" id="UP000011715">
    <property type="component" value="Unassembled WGS sequence"/>
</dbReference>
<dbReference type="EnsemblFungi" id="MAPG_10091T0">
    <property type="protein sequence ID" value="MAPG_10091T0"/>
    <property type="gene ID" value="MAPG_10091"/>
</dbReference>
<dbReference type="AlphaFoldDB" id="A0A0C4EBN9"/>
<keyword evidence="6" id="KW-1185">Reference proteome</keyword>
<dbReference type="InterPro" id="IPR036885">
    <property type="entry name" value="SWIB_MDM2_dom_sf"/>
</dbReference>
<dbReference type="Pfam" id="PF08766">
    <property type="entry name" value="DEK_C"/>
    <property type="match status" value="1"/>
</dbReference>
<feature type="domain" description="DM2" evidence="2">
    <location>
        <begin position="203"/>
        <end position="280"/>
    </location>
</feature>
<organism evidence="5 6">
    <name type="scientific">Magnaporthiopsis poae (strain ATCC 64411 / 73-15)</name>
    <name type="common">Kentucky bluegrass fungus</name>
    <name type="synonym">Magnaporthe poae</name>
    <dbReference type="NCBI Taxonomy" id="644358"/>
    <lineage>
        <taxon>Eukaryota</taxon>
        <taxon>Fungi</taxon>
        <taxon>Dikarya</taxon>
        <taxon>Ascomycota</taxon>
        <taxon>Pezizomycotina</taxon>
        <taxon>Sordariomycetes</taxon>
        <taxon>Sordariomycetidae</taxon>
        <taxon>Magnaporthales</taxon>
        <taxon>Magnaporthaceae</taxon>
        <taxon>Magnaporthiopsis</taxon>
    </lineage>
</organism>
<evidence type="ECO:0000313" key="6">
    <source>
        <dbReference type="Proteomes" id="UP000011715"/>
    </source>
</evidence>
<evidence type="ECO:0000259" key="2">
    <source>
        <dbReference type="PROSITE" id="PS51925"/>
    </source>
</evidence>
<dbReference type="OrthoDB" id="10251073at2759"/>
<feature type="compositionally biased region" description="Polar residues" evidence="1">
    <location>
        <begin position="151"/>
        <end position="164"/>
    </location>
</feature>
<dbReference type="InterPro" id="IPR003121">
    <property type="entry name" value="SWIB_MDM2_domain"/>
</dbReference>
<dbReference type="SMART" id="SM00151">
    <property type="entry name" value="SWIB"/>
    <property type="match status" value="1"/>
</dbReference>
<dbReference type="SUPFAM" id="SSF47592">
    <property type="entry name" value="SWIB/MDM2 domain"/>
    <property type="match status" value="1"/>
</dbReference>
<dbReference type="PANTHER" id="PTHR13844">
    <property type="entry name" value="SWI/SNF-RELATED MATRIX-ASSOCIATED ACTIN-DEPENDENT REGULATOR OF CHROMATIN SUBFAMILY D"/>
    <property type="match status" value="1"/>
</dbReference>
<dbReference type="SUPFAM" id="SSF109715">
    <property type="entry name" value="DEK C-terminal domain"/>
    <property type="match status" value="1"/>
</dbReference>
<reference evidence="5" key="5">
    <citation type="submission" date="2015-06" db="UniProtKB">
        <authorList>
            <consortium name="EnsemblFungi"/>
        </authorList>
    </citation>
    <scope>IDENTIFICATION</scope>
    <source>
        <strain evidence="5">ATCC 64411</strain>
    </source>
</reference>
<evidence type="ECO:0000313" key="5">
    <source>
        <dbReference type="EnsemblFungi" id="MAPG_10091T0"/>
    </source>
</evidence>
<dbReference type="STRING" id="644358.A0A0C4EBN9"/>
<proteinExistence type="predicted"/>
<reference evidence="4" key="3">
    <citation type="submission" date="2011-03" db="EMBL/GenBank/DDBJ databases">
        <title>Annotation of Magnaporthe poae ATCC 64411.</title>
        <authorList>
            <person name="Ma L.-J."/>
            <person name="Dead R."/>
            <person name="Young S.K."/>
            <person name="Zeng Q."/>
            <person name="Gargeya S."/>
            <person name="Fitzgerald M."/>
            <person name="Haas B."/>
            <person name="Abouelleil A."/>
            <person name="Alvarado L."/>
            <person name="Arachchi H.M."/>
            <person name="Berlin A."/>
            <person name="Brown A."/>
            <person name="Chapman S.B."/>
            <person name="Chen Z."/>
            <person name="Dunbar C."/>
            <person name="Freedman E."/>
            <person name="Gearin G."/>
            <person name="Gellesch M."/>
            <person name="Goldberg J."/>
            <person name="Griggs A."/>
            <person name="Gujja S."/>
            <person name="Heiman D."/>
            <person name="Howarth C."/>
            <person name="Larson L."/>
            <person name="Lui A."/>
            <person name="MacDonald P.J.P."/>
            <person name="Mehta T."/>
            <person name="Montmayeur A."/>
            <person name="Murphy C."/>
            <person name="Neiman D."/>
            <person name="Pearson M."/>
            <person name="Priest M."/>
            <person name="Roberts A."/>
            <person name="Saif S."/>
            <person name="Shea T."/>
            <person name="Shenoy N."/>
            <person name="Sisk P."/>
            <person name="Stolte C."/>
            <person name="Sykes S."/>
            <person name="Yandava C."/>
            <person name="Wortman J."/>
            <person name="Nusbaum C."/>
            <person name="Birren B."/>
        </authorList>
    </citation>
    <scope>NUCLEOTIDE SEQUENCE</scope>
    <source>
        <strain evidence="4">ATCC 64411</strain>
    </source>
</reference>
<feature type="compositionally biased region" description="Acidic residues" evidence="1">
    <location>
        <begin position="102"/>
        <end position="113"/>
    </location>
</feature>
<gene>
    <name evidence="4" type="ORF">MAPG_10091</name>
</gene>
<evidence type="ECO:0000259" key="3">
    <source>
        <dbReference type="PROSITE" id="PS51998"/>
    </source>
</evidence>
<dbReference type="InterPro" id="IPR019835">
    <property type="entry name" value="SWIB_domain"/>
</dbReference>
<dbReference type="VEuPathDB" id="FungiDB:MAPG_10091"/>
<feature type="domain" description="DEK-C" evidence="3">
    <location>
        <begin position="7"/>
        <end position="63"/>
    </location>
</feature>
<reference evidence="5" key="4">
    <citation type="journal article" date="2015" name="G3 (Bethesda)">
        <title>Genome sequences of three phytopathogenic species of the Magnaporthaceae family of fungi.</title>
        <authorList>
            <person name="Okagaki L.H."/>
            <person name="Nunes C.C."/>
            <person name="Sailsbery J."/>
            <person name="Clay B."/>
            <person name="Brown D."/>
            <person name="John T."/>
            <person name="Oh Y."/>
            <person name="Young N."/>
            <person name="Fitzgerald M."/>
            <person name="Haas B.J."/>
            <person name="Zeng Q."/>
            <person name="Young S."/>
            <person name="Adiconis X."/>
            <person name="Fan L."/>
            <person name="Levin J.Z."/>
            <person name="Mitchell T.K."/>
            <person name="Okubara P.A."/>
            <person name="Farman M.L."/>
            <person name="Kohn L.M."/>
            <person name="Birren B."/>
            <person name="Ma L.-J."/>
            <person name="Dean R.A."/>
        </authorList>
    </citation>
    <scope>NUCLEOTIDE SEQUENCE</scope>
    <source>
        <strain evidence="5">ATCC 64411 / 73-15</strain>
    </source>
</reference>
<dbReference type="EMBL" id="ADBL01002589">
    <property type="status" value="NOT_ANNOTATED_CDS"/>
    <property type="molecule type" value="Genomic_DNA"/>
</dbReference>
<feature type="compositionally biased region" description="Basic and acidic residues" evidence="1">
    <location>
        <begin position="83"/>
        <end position="101"/>
    </location>
</feature>
<accession>A0A0C4EBN9</accession>
<feature type="compositionally biased region" description="Basic and acidic residues" evidence="1">
    <location>
        <begin position="127"/>
        <end position="136"/>
    </location>
</feature>
<dbReference type="Gene3D" id="1.10.10.60">
    <property type="entry name" value="Homeodomain-like"/>
    <property type="match status" value="1"/>
</dbReference>
<reference evidence="6" key="2">
    <citation type="submission" date="2010-05" db="EMBL/GenBank/DDBJ databases">
        <title>The genome sequence of Magnaporthe poae strain ATCC 64411.</title>
        <authorList>
            <person name="Ma L.-J."/>
            <person name="Dead R."/>
            <person name="Young S."/>
            <person name="Zeng Q."/>
            <person name="Koehrsen M."/>
            <person name="Alvarado L."/>
            <person name="Berlin A."/>
            <person name="Chapman S.B."/>
            <person name="Chen Z."/>
            <person name="Freedman E."/>
            <person name="Gellesch M."/>
            <person name="Goldberg J."/>
            <person name="Griggs A."/>
            <person name="Gujja S."/>
            <person name="Heilman E.R."/>
            <person name="Heiman D."/>
            <person name="Hepburn T."/>
            <person name="Howarth C."/>
            <person name="Jen D."/>
            <person name="Larson L."/>
            <person name="Mehta T."/>
            <person name="Neiman D."/>
            <person name="Pearson M."/>
            <person name="Roberts A."/>
            <person name="Saif S."/>
            <person name="Shea T."/>
            <person name="Shenoy N."/>
            <person name="Sisk P."/>
            <person name="Stolte C."/>
            <person name="Sykes S."/>
            <person name="Walk T."/>
            <person name="White J."/>
            <person name="Yandava C."/>
            <person name="Haas B."/>
            <person name="Nusbaum C."/>
            <person name="Birren B."/>
        </authorList>
    </citation>
    <scope>NUCLEOTIDE SEQUENCE [LARGE SCALE GENOMIC DNA]</scope>
    <source>
        <strain evidence="6">ATCC 64411 / 73-15</strain>
    </source>
</reference>
<dbReference type="OMA" id="KVWQYIR"/>
<dbReference type="InterPro" id="IPR014876">
    <property type="entry name" value="DEK_C"/>
</dbReference>
<feature type="region of interest" description="Disordered" evidence="1">
    <location>
        <begin position="73"/>
        <end position="205"/>
    </location>
</feature>
<evidence type="ECO:0000313" key="4">
    <source>
        <dbReference type="EMBL" id="KLU91573.1"/>
    </source>
</evidence>
<sequence length="284" mass="31191">MSEPLTAAEEENYTNIIDSILATANLETVSIKSIRGGLQKALGDKDLTGQKNAIKQLIGNRFDAITSASGTIATTPSLSLPTDEVRPSPKRDRSEMTNGHDQEDEAEEEDGGEIEVSLPPAKKKQKRESSLDDDAKLAAQLQAEENRRASARSTRGSNGNNSATKPRKKAPRKKSSNKVKAEDDSDVDGSGGEARTKRKAGGGFQKPFNLSHHLALLCGESVLSRPQVVKKLWEHIKANDLQDPNDKRQILCDDMMQAVFKQNKVDMFQMNKLIGNHLYPVEEE</sequence>
<dbReference type="PROSITE" id="PS51998">
    <property type="entry name" value="DEK_C"/>
    <property type="match status" value="1"/>
</dbReference>
<protein>
    <submittedName>
        <fullName evidence="4 5">Uncharacterized protein</fullName>
    </submittedName>
</protein>
<dbReference type="eggNOG" id="KOG1946">
    <property type="taxonomic scope" value="Eukaryota"/>
</dbReference>